<gene>
    <name evidence="1" type="ORF">GCM10022228_08750</name>
</gene>
<dbReference type="RefSeq" id="WP_344702669.1">
    <property type="nucleotide sequence ID" value="NZ_BAAAZT010000030.1"/>
</dbReference>
<protein>
    <submittedName>
        <fullName evidence="1">Uncharacterized protein</fullName>
    </submittedName>
</protein>
<organism evidence="1 2">
    <name type="scientific">Halomonas cibimaris</name>
    <dbReference type="NCBI Taxonomy" id="657012"/>
    <lineage>
        <taxon>Bacteria</taxon>
        <taxon>Pseudomonadati</taxon>
        <taxon>Pseudomonadota</taxon>
        <taxon>Gammaproteobacteria</taxon>
        <taxon>Oceanospirillales</taxon>
        <taxon>Halomonadaceae</taxon>
        <taxon>Halomonas</taxon>
    </lineage>
</organism>
<comment type="caution">
    <text evidence="1">The sequence shown here is derived from an EMBL/GenBank/DDBJ whole genome shotgun (WGS) entry which is preliminary data.</text>
</comment>
<proteinExistence type="predicted"/>
<evidence type="ECO:0000313" key="1">
    <source>
        <dbReference type="EMBL" id="GAA3900494.1"/>
    </source>
</evidence>
<reference evidence="2" key="1">
    <citation type="journal article" date="2019" name="Int. J. Syst. Evol. Microbiol.">
        <title>The Global Catalogue of Microorganisms (GCM) 10K type strain sequencing project: providing services to taxonomists for standard genome sequencing and annotation.</title>
        <authorList>
            <consortium name="The Broad Institute Genomics Platform"/>
            <consortium name="The Broad Institute Genome Sequencing Center for Infectious Disease"/>
            <person name="Wu L."/>
            <person name="Ma J."/>
        </authorList>
    </citation>
    <scope>NUCLEOTIDE SEQUENCE [LARGE SCALE GENOMIC DNA]</scope>
    <source>
        <strain evidence="2">JCM 16914</strain>
    </source>
</reference>
<dbReference type="EMBL" id="BAAAZT010000030">
    <property type="protein sequence ID" value="GAA3900494.1"/>
    <property type="molecule type" value="Genomic_DNA"/>
</dbReference>
<sequence length="471" mass="55477">MVHVERKDSFQLRLSRYLKEETSHTLDVYLFVPGELGLSTRLIAEEVFYHSAIHTARTYYSDEHHLPLVHSRLASRNRLDSASYRLSLSLYAYQYVEALERTTRTLLDSARKLKQASTAEEDAPTKAPSTEAFAQSLREMQALSDGILKRLRRNRPKDERLYKYFANIDNYVSWFTEQQLLALVAHMPRRAALTSLKRELIAICESESDYRRAQQYNAERVRQDATRMSNKMRLLRRLIEHPITLRQRTRELGSGEQKAVKALATAVAMAFVSFGVLQVRDQLGDITVLFILAMAVLYAMREVFKDDLRNTLWHWLRKGRPKWRREYRDATRNEPVGRQLEWFDYKRYAALDSDVRDMRRRKVTQREEMVLHYRSRSRMSPTRFLSGYRHTRETLTLDMSLLTQLMSRSAHHIYRLKNGQAVRERVERRHLFNLVVRQTENHGRARLARWKVVVSRSGIVDVEKVADSDDA</sequence>
<accession>A0ABP7LH70</accession>
<name>A0ABP7LH70_9GAMM</name>
<evidence type="ECO:0000313" key="2">
    <source>
        <dbReference type="Proteomes" id="UP001500133"/>
    </source>
</evidence>
<keyword evidence="2" id="KW-1185">Reference proteome</keyword>
<dbReference type="Proteomes" id="UP001500133">
    <property type="component" value="Unassembled WGS sequence"/>
</dbReference>